<organism evidence="4 5">
    <name type="scientific">Slackia piriformis YIT 12062</name>
    <dbReference type="NCBI Taxonomy" id="742818"/>
    <lineage>
        <taxon>Bacteria</taxon>
        <taxon>Bacillati</taxon>
        <taxon>Actinomycetota</taxon>
        <taxon>Coriobacteriia</taxon>
        <taxon>Eggerthellales</taxon>
        <taxon>Eggerthellaceae</taxon>
        <taxon>Slackia</taxon>
    </lineage>
</organism>
<dbReference type="GO" id="GO:0005524">
    <property type="term" value="F:ATP binding"/>
    <property type="evidence" value="ECO:0007669"/>
    <property type="project" value="UniProtKB-KW"/>
</dbReference>
<dbReference type="GO" id="GO:0016887">
    <property type="term" value="F:ATP hydrolysis activity"/>
    <property type="evidence" value="ECO:0007669"/>
    <property type="project" value="InterPro"/>
</dbReference>
<dbReference type="Pfam" id="PF10431">
    <property type="entry name" value="ClpB_D2-small"/>
    <property type="match status" value="1"/>
</dbReference>
<keyword evidence="2" id="KW-0067">ATP-binding</keyword>
<accession>K0YWS9</accession>
<dbReference type="InParanoid" id="K0YWS9"/>
<keyword evidence="1" id="KW-0547">Nucleotide-binding</keyword>
<dbReference type="AlphaFoldDB" id="K0YWS9"/>
<dbReference type="GO" id="GO:0051603">
    <property type="term" value="P:proteolysis involved in protein catabolic process"/>
    <property type="evidence" value="ECO:0007669"/>
    <property type="project" value="TreeGrafter"/>
</dbReference>
<dbReference type="eggNOG" id="COG1219">
    <property type="taxonomic scope" value="Bacteria"/>
</dbReference>
<feature type="domain" description="Clp ATPase C-terminal" evidence="3">
    <location>
        <begin position="253"/>
        <end position="340"/>
    </location>
</feature>
<dbReference type="EMBL" id="ADMD01000007">
    <property type="protein sequence ID" value="EJZ83954.1"/>
    <property type="molecule type" value="Genomic_DNA"/>
</dbReference>
<dbReference type="PANTHER" id="PTHR48102:SF7">
    <property type="entry name" value="ATP-DEPENDENT CLP PROTEASE ATP-BINDING SUBUNIT CLPX-LIKE, MITOCHONDRIAL"/>
    <property type="match status" value="1"/>
</dbReference>
<dbReference type="InterPro" id="IPR050052">
    <property type="entry name" value="ATP-dep_Clp_protease_ClpX"/>
</dbReference>
<dbReference type="InterPro" id="IPR027417">
    <property type="entry name" value="P-loop_NTPase"/>
</dbReference>
<evidence type="ECO:0000256" key="2">
    <source>
        <dbReference type="ARBA" id="ARBA00022840"/>
    </source>
</evidence>
<name>K0YWS9_9ACTN</name>
<dbReference type="SMART" id="SM01086">
    <property type="entry name" value="ClpB_D2-small"/>
    <property type="match status" value="1"/>
</dbReference>
<dbReference type="GO" id="GO:0051301">
    <property type="term" value="P:cell division"/>
    <property type="evidence" value="ECO:0007669"/>
    <property type="project" value="TreeGrafter"/>
</dbReference>
<reference evidence="4 5" key="1">
    <citation type="submission" date="2012-08" db="EMBL/GenBank/DDBJ databases">
        <title>The Genome Sequence of Slackia piriformis YIT 12062.</title>
        <authorList>
            <consortium name="The Broad Institute Genome Sequencing Platform"/>
            <person name="Earl A."/>
            <person name="Ward D."/>
            <person name="Feldgarden M."/>
            <person name="Gevers D."/>
            <person name="Morotomi M."/>
            <person name="Walker B."/>
            <person name="Young S.K."/>
            <person name="Zeng Q."/>
            <person name="Gargeya S."/>
            <person name="Fitzgerald M."/>
            <person name="Haas B."/>
            <person name="Abouelleil A."/>
            <person name="Alvarado L."/>
            <person name="Arachchi H.M."/>
            <person name="Berlin A.M."/>
            <person name="Chapman S.B."/>
            <person name="Goldberg J."/>
            <person name="Griggs A."/>
            <person name="Gujja S."/>
            <person name="Hansen M."/>
            <person name="Howarth C."/>
            <person name="Imamovic A."/>
            <person name="Larimer J."/>
            <person name="McCowen C."/>
            <person name="Montmayeur A."/>
            <person name="Murphy C."/>
            <person name="Neiman D."/>
            <person name="Pearson M."/>
            <person name="Priest M."/>
            <person name="Roberts A."/>
            <person name="Saif S."/>
            <person name="Shea T."/>
            <person name="Sisk P."/>
            <person name="Sykes S."/>
            <person name="Wortman J."/>
            <person name="Nusbaum C."/>
            <person name="Birren B."/>
        </authorList>
    </citation>
    <scope>NUCLEOTIDE SEQUENCE [LARGE SCALE GENOMIC DNA]</scope>
    <source>
        <strain evidence="4 5">YIT 12062</strain>
    </source>
</reference>
<dbReference type="PATRIC" id="fig|742818.3.peg.1562"/>
<dbReference type="InterPro" id="IPR019489">
    <property type="entry name" value="Clp_ATPase_C"/>
</dbReference>
<dbReference type="Gene3D" id="1.10.8.60">
    <property type="match status" value="1"/>
</dbReference>
<evidence type="ECO:0000256" key="1">
    <source>
        <dbReference type="ARBA" id="ARBA00022741"/>
    </source>
</evidence>
<keyword evidence="5" id="KW-1185">Reference proteome</keyword>
<dbReference type="InterPro" id="IPR003959">
    <property type="entry name" value="ATPase_AAA_core"/>
</dbReference>
<dbReference type="Pfam" id="PF00004">
    <property type="entry name" value="AAA"/>
    <property type="match status" value="1"/>
</dbReference>
<dbReference type="RefSeq" id="WP_009139673.1">
    <property type="nucleotide sequence ID" value="NZ_JH815198.1"/>
</dbReference>
<dbReference type="HOGENOM" id="CLU_491663_0_0_11"/>
<sequence length="554" mass="60403">MYGGNDKSLAEIAAEVKKTVIGQDEAVDWLCTFADAACARSRIIHEQGIDALSLPNVGSALIVGPTASGKSHLLKTFAKTSGLLFQQIDASSMSAAGYIGDSFGKQWVRACAALDENPDRNILIFVDEVDKLFAQTHTSREGTAIYDLLKPLEGGILEGSDDSRNGTPYALDCDRCIFVMAGAFTGIEDIIASRIGISRSTIGFSSASENAPSENDLSEDGLRERVSLEDVETWGMPREMAGRLSTVRFLAALNEEALREIVRRNKQNEYARMLPAGARFSIDPAAEDALVENALEAHYGARSINQQINDVFFGALWRALANTHPVASVTLTARNGELDFDIEQGEPSEMPEPAPQRSEQERLSASAAYGLLSKTHNYLMSHNGTIKLDPHASLGESDVEYAAALLEHSSSIEIDKHGLRASNDYTLAEIVLLNSLLSLLRDWFSAKDRTPKGLRTLLSLADCTCKVKSPLDVMFYQIESGARYTPDTDENGEETGSWSWQPSNFVRTGDGVRPADTGGLEPSQDRALGYYTEFRGFPLQAQQKAVNSLAFRLL</sequence>
<dbReference type="Gene3D" id="3.40.50.300">
    <property type="entry name" value="P-loop containing nucleotide triphosphate hydrolases"/>
    <property type="match status" value="1"/>
</dbReference>
<dbReference type="SUPFAM" id="SSF52540">
    <property type="entry name" value="P-loop containing nucleoside triphosphate hydrolases"/>
    <property type="match status" value="1"/>
</dbReference>
<dbReference type="GO" id="GO:0009376">
    <property type="term" value="C:HslUV protease complex"/>
    <property type="evidence" value="ECO:0007669"/>
    <property type="project" value="TreeGrafter"/>
</dbReference>
<evidence type="ECO:0000259" key="3">
    <source>
        <dbReference type="SMART" id="SM01086"/>
    </source>
</evidence>
<gene>
    <name evidence="4" type="ORF">HMPREF9451_01479</name>
</gene>
<dbReference type="PANTHER" id="PTHR48102">
    <property type="entry name" value="ATP-DEPENDENT CLP PROTEASE ATP-BINDING SUBUNIT CLPX-LIKE, MITOCHONDRIAL-RELATED"/>
    <property type="match status" value="1"/>
</dbReference>
<evidence type="ECO:0000313" key="4">
    <source>
        <dbReference type="EMBL" id="EJZ83954.1"/>
    </source>
</evidence>
<dbReference type="Proteomes" id="UP000006069">
    <property type="component" value="Unassembled WGS sequence"/>
</dbReference>
<proteinExistence type="predicted"/>
<evidence type="ECO:0000313" key="5">
    <source>
        <dbReference type="Proteomes" id="UP000006069"/>
    </source>
</evidence>
<protein>
    <recommendedName>
        <fullName evidence="3">Clp ATPase C-terminal domain-containing protein</fullName>
    </recommendedName>
</protein>
<comment type="caution">
    <text evidence="4">The sequence shown here is derived from an EMBL/GenBank/DDBJ whole genome shotgun (WGS) entry which is preliminary data.</text>
</comment>